<evidence type="ECO:0000256" key="4">
    <source>
        <dbReference type="ARBA" id="ARBA00023136"/>
    </source>
</evidence>
<feature type="compositionally biased region" description="Polar residues" evidence="6">
    <location>
        <begin position="310"/>
        <end position="330"/>
    </location>
</feature>
<feature type="transmembrane region" description="Helical" evidence="7">
    <location>
        <begin position="65"/>
        <end position="92"/>
    </location>
</feature>
<feature type="domain" description="Rhodopsin" evidence="8">
    <location>
        <begin position="56"/>
        <end position="288"/>
    </location>
</feature>
<feature type="transmembrane region" description="Helical" evidence="7">
    <location>
        <begin position="112"/>
        <end position="134"/>
    </location>
</feature>
<sequence>MDIIPPGTDLSKVPLGVNPNGDPPNFVDPPSLTVGVQSVGITLAVTTLIFLVLRLRNYTKLNHGLVLDDVFLLIAYGLALAYTIMASTLGRLSKHMWDVPMSEINEDYLKKLFATSIIYGPMFFFAKAAILLLYYRAFKPKIWMRWSIFIIMGLMFGTYWMAVPLNFIYCMPHHGRPWDVTVLTNCNHLRIPGLVHGGMNVAADVTLVCLPIPVVSKLQIPLGKKIAILGIFATGLLALVCSILAVYYRVMIINGEDSLWANAQAWIVIQAEIYAAICVACMPSLAKLGRFRFKESKLYTTLQSLLRSTGRTSNASQRTKRFQPSPNASVSALKHDPAEVSEADCSFSSIHGAEDGYELQRTDGAYRLITVDVTSQEASLEVRSKEQGIND</sequence>
<comment type="subcellular location">
    <subcellularLocation>
        <location evidence="1">Membrane</location>
        <topology evidence="1">Multi-pass membrane protein</topology>
    </subcellularLocation>
</comment>
<dbReference type="AlphaFoldDB" id="A0A6A5Z842"/>
<dbReference type="InterPro" id="IPR049326">
    <property type="entry name" value="Rhodopsin_dom_fungi"/>
</dbReference>
<feature type="transmembrane region" description="Helical" evidence="7">
    <location>
        <begin position="146"/>
        <end position="169"/>
    </location>
</feature>
<feature type="transmembrane region" description="Helical" evidence="7">
    <location>
        <begin position="34"/>
        <end position="53"/>
    </location>
</feature>
<keyword evidence="10" id="KW-1185">Reference proteome</keyword>
<dbReference type="Proteomes" id="UP000799770">
    <property type="component" value="Unassembled WGS sequence"/>
</dbReference>
<keyword evidence="2 7" id="KW-0812">Transmembrane</keyword>
<comment type="similarity">
    <text evidence="5">Belongs to the SAT4 family.</text>
</comment>
<dbReference type="PANTHER" id="PTHR33048:SF158">
    <property type="entry name" value="MEMBRANE PROTEIN PTH11-LIKE, PUTATIVE-RELATED"/>
    <property type="match status" value="1"/>
</dbReference>
<evidence type="ECO:0000256" key="7">
    <source>
        <dbReference type="SAM" id="Phobius"/>
    </source>
</evidence>
<evidence type="ECO:0000313" key="9">
    <source>
        <dbReference type="EMBL" id="KAF2114937.1"/>
    </source>
</evidence>
<gene>
    <name evidence="9" type="ORF">BDV96DRAFT_646803</name>
</gene>
<proteinExistence type="inferred from homology"/>
<feature type="transmembrane region" description="Helical" evidence="7">
    <location>
        <begin position="226"/>
        <end position="247"/>
    </location>
</feature>
<accession>A0A6A5Z842</accession>
<name>A0A6A5Z842_9PLEO</name>
<dbReference type="InterPro" id="IPR052337">
    <property type="entry name" value="SAT4-like"/>
</dbReference>
<evidence type="ECO:0000256" key="6">
    <source>
        <dbReference type="SAM" id="MobiDB-lite"/>
    </source>
</evidence>
<evidence type="ECO:0000256" key="5">
    <source>
        <dbReference type="ARBA" id="ARBA00038359"/>
    </source>
</evidence>
<evidence type="ECO:0000256" key="2">
    <source>
        <dbReference type="ARBA" id="ARBA00022692"/>
    </source>
</evidence>
<keyword evidence="3 7" id="KW-1133">Transmembrane helix</keyword>
<dbReference type="PANTHER" id="PTHR33048">
    <property type="entry name" value="PTH11-LIKE INTEGRAL MEMBRANE PROTEIN (AFU_ORTHOLOGUE AFUA_5G11245)"/>
    <property type="match status" value="1"/>
</dbReference>
<keyword evidence="4 7" id="KW-0472">Membrane</keyword>
<feature type="region of interest" description="Disordered" evidence="6">
    <location>
        <begin position="310"/>
        <end position="333"/>
    </location>
</feature>
<reference evidence="9" key="1">
    <citation type="journal article" date="2020" name="Stud. Mycol.">
        <title>101 Dothideomycetes genomes: a test case for predicting lifestyles and emergence of pathogens.</title>
        <authorList>
            <person name="Haridas S."/>
            <person name="Albert R."/>
            <person name="Binder M."/>
            <person name="Bloem J."/>
            <person name="Labutti K."/>
            <person name="Salamov A."/>
            <person name="Andreopoulos B."/>
            <person name="Baker S."/>
            <person name="Barry K."/>
            <person name="Bills G."/>
            <person name="Bluhm B."/>
            <person name="Cannon C."/>
            <person name="Castanera R."/>
            <person name="Culley D."/>
            <person name="Daum C."/>
            <person name="Ezra D."/>
            <person name="Gonzalez J."/>
            <person name="Henrissat B."/>
            <person name="Kuo A."/>
            <person name="Liang C."/>
            <person name="Lipzen A."/>
            <person name="Lutzoni F."/>
            <person name="Magnuson J."/>
            <person name="Mondo S."/>
            <person name="Nolan M."/>
            <person name="Ohm R."/>
            <person name="Pangilinan J."/>
            <person name="Park H.-J."/>
            <person name="Ramirez L."/>
            <person name="Alfaro M."/>
            <person name="Sun H."/>
            <person name="Tritt A."/>
            <person name="Yoshinaga Y."/>
            <person name="Zwiers L.-H."/>
            <person name="Turgeon B."/>
            <person name="Goodwin S."/>
            <person name="Spatafora J."/>
            <person name="Crous P."/>
            <person name="Grigoriev I."/>
        </authorList>
    </citation>
    <scope>NUCLEOTIDE SEQUENCE</scope>
    <source>
        <strain evidence="9">CBS 627.86</strain>
    </source>
</reference>
<evidence type="ECO:0000313" key="10">
    <source>
        <dbReference type="Proteomes" id="UP000799770"/>
    </source>
</evidence>
<protein>
    <recommendedName>
        <fullName evidence="8">Rhodopsin domain-containing protein</fullName>
    </recommendedName>
</protein>
<dbReference type="EMBL" id="ML977324">
    <property type="protein sequence ID" value="KAF2114937.1"/>
    <property type="molecule type" value="Genomic_DNA"/>
</dbReference>
<dbReference type="Pfam" id="PF20684">
    <property type="entry name" value="Fung_rhodopsin"/>
    <property type="match status" value="1"/>
</dbReference>
<evidence type="ECO:0000256" key="3">
    <source>
        <dbReference type="ARBA" id="ARBA00022989"/>
    </source>
</evidence>
<dbReference type="OrthoDB" id="444631at2759"/>
<organism evidence="9 10">
    <name type="scientific">Lophiotrema nucula</name>
    <dbReference type="NCBI Taxonomy" id="690887"/>
    <lineage>
        <taxon>Eukaryota</taxon>
        <taxon>Fungi</taxon>
        <taxon>Dikarya</taxon>
        <taxon>Ascomycota</taxon>
        <taxon>Pezizomycotina</taxon>
        <taxon>Dothideomycetes</taxon>
        <taxon>Pleosporomycetidae</taxon>
        <taxon>Pleosporales</taxon>
        <taxon>Lophiotremataceae</taxon>
        <taxon>Lophiotrema</taxon>
    </lineage>
</organism>
<dbReference type="GO" id="GO:0016020">
    <property type="term" value="C:membrane"/>
    <property type="evidence" value="ECO:0007669"/>
    <property type="project" value="UniProtKB-SubCell"/>
</dbReference>
<evidence type="ECO:0000256" key="1">
    <source>
        <dbReference type="ARBA" id="ARBA00004141"/>
    </source>
</evidence>
<evidence type="ECO:0000259" key="8">
    <source>
        <dbReference type="Pfam" id="PF20684"/>
    </source>
</evidence>